<dbReference type="Pfam" id="PF13462">
    <property type="entry name" value="Thioredoxin_4"/>
    <property type="match status" value="1"/>
</dbReference>
<evidence type="ECO:0000313" key="2">
    <source>
        <dbReference type="EMBL" id="AEV71538.1"/>
    </source>
</evidence>
<name>G8RSR6_MYCRN</name>
<dbReference type="SUPFAM" id="SSF52833">
    <property type="entry name" value="Thioredoxin-like"/>
    <property type="match status" value="1"/>
</dbReference>
<protein>
    <submittedName>
        <fullName evidence="2">Protein-disulfide isomerase</fullName>
    </submittedName>
</protein>
<dbReference type="Proteomes" id="UP000005442">
    <property type="component" value="Chromosome"/>
</dbReference>
<gene>
    <name evidence="2" type="ordered locus">MycrhN_0908</name>
</gene>
<evidence type="ECO:0000313" key="3">
    <source>
        <dbReference type="Proteomes" id="UP000005442"/>
    </source>
</evidence>
<keyword evidence="2" id="KW-0413">Isomerase</keyword>
<accession>G8RSR6</accession>
<dbReference type="KEGG" id="mrh:MycrhN_0908"/>
<feature type="domain" description="Thioredoxin-like fold" evidence="1">
    <location>
        <begin position="46"/>
        <end position="210"/>
    </location>
</feature>
<dbReference type="STRING" id="710685.MycrhN_0908"/>
<dbReference type="GO" id="GO:0016853">
    <property type="term" value="F:isomerase activity"/>
    <property type="evidence" value="ECO:0007669"/>
    <property type="project" value="UniProtKB-KW"/>
</dbReference>
<dbReference type="AlphaFoldDB" id="G8RSR6"/>
<dbReference type="Gene3D" id="3.40.30.10">
    <property type="entry name" value="Glutaredoxin"/>
    <property type="match status" value="1"/>
</dbReference>
<dbReference type="eggNOG" id="COG1651">
    <property type="taxonomic scope" value="Bacteria"/>
</dbReference>
<dbReference type="EMBL" id="CP003169">
    <property type="protein sequence ID" value="AEV71538.1"/>
    <property type="molecule type" value="Genomic_DNA"/>
</dbReference>
<reference evidence="2 3" key="1">
    <citation type="submission" date="2011-12" db="EMBL/GenBank/DDBJ databases">
        <title>Complete sequence of Mycobacterium rhodesiae NBB3.</title>
        <authorList>
            <consortium name="US DOE Joint Genome Institute"/>
            <person name="Lucas S."/>
            <person name="Han J."/>
            <person name="Lapidus A."/>
            <person name="Cheng J.-F."/>
            <person name="Goodwin L."/>
            <person name="Pitluck S."/>
            <person name="Peters L."/>
            <person name="Mikhailova N."/>
            <person name="Gu W."/>
            <person name="Detter J.C."/>
            <person name="Han C."/>
            <person name="Tapia R."/>
            <person name="Land M."/>
            <person name="Hauser L."/>
            <person name="Kyrpides N."/>
            <person name="Ivanova N."/>
            <person name="Pagani I."/>
            <person name="Mattes T."/>
            <person name="Holmes A."/>
            <person name="Rutledge P."/>
            <person name="Paulsen I."/>
            <person name="Coleman N."/>
            <person name="Woyke T."/>
        </authorList>
    </citation>
    <scope>NUCLEOTIDE SEQUENCE [LARGE SCALE GENOMIC DNA]</scope>
    <source>
        <strain evidence="2 3">NBB3</strain>
    </source>
</reference>
<sequence length="226" mass="24106">MGGMDGTRVKRSMRGLAAVFGVIATLLMCGPTVGTARAAVAAPAGDAIAIGDPHALGVVDMYVDPMCPYSGQMIQERGDEIGQRIENGRLRVNLRFVNFLDKYSASKTYDIRAIYAAFVVADQSRSSDITWRFVEQIFSAEQQPHEGGPTDLDNNQLAELANRVGASPLAQDLIRIGLPIGYDAHAIAANNLAVLRQFPEPGVPTVVINGGGPVDGNSDWLEQLPG</sequence>
<dbReference type="InterPro" id="IPR036249">
    <property type="entry name" value="Thioredoxin-like_sf"/>
</dbReference>
<evidence type="ECO:0000259" key="1">
    <source>
        <dbReference type="Pfam" id="PF13462"/>
    </source>
</evidence>
<dbReference type="InterPro" id="IPR012336">
    <property type="entry name" value="Thioredoxin-like_fold"/>
</dbReference>
<keyword evidence="3" id="KW-1185">Reference proteome</keyword>
<organism evidence="2 3">
    <name type="scientific">Mycolicibacterium rhodesiae (strain NBB3)</name>
    <name type="common">Mycobacterium rhodesiae</name>
    <dbReference type="NCBI Taxonomy" id="710685"/>
    <lineage>
        <taxon>Bacteria</taxon>
        <taxon>Bacillati</taxon>
        <taxon>Actinomycetota</taxon>
        <taxon>Actinomycetes</taxon>
        <taxon>Mycobacteriales</taxon>
        <taxon>Mycobacteriaceae</taxon>
        <taxon>Mycolicibacterium</taxon>
    </lineage>
</organism>
<proteinExistence type="predicted"/>
<dbReference type="PATRIC" id="fig|710685.3.peg.914"/>
<dbReference type="HOGENOM" id="CLU_000288_47_3_11"/>